<dbReference type="InterPro" id="IPR000504">
    <property type="entry name" value="RRM_dom"/>
</dbReference>
<dbReference type="Pfam" id="PF00076">
    <property type="entry name" value="RRM_1"/>
    <property type="match status" value="2"/>
</dbReference>
<evidence type="ECO:0000256" key="2">
    <source>
        <dbReference type="PROSITE-ProRule" id="PRU00176"/>
    </source>
</evidence>
<feature type="domain" description="RRM" evidence="4">
    <location>
        <begin position="217"/>
        <end position="301"/>
    </location>
</feature>
<dbReference type="Proteomes" id="UP000297299">
    <property type="component" value="Unassembled WGS sequence"/>
</dbReference>
<feature type="region of interest" description="Disordered" evidence="3">
    <location>
        <begin position="295"/>
        <end position="326"/>
    </location>
</feature>
<feature type="domain" description="RRM" evidence="4">
    <location>
        <begin position="74"/>
        <end position="154"/>
    </location>
</feature>
<feature type="compositionally biased region" description="Basic and acidic residues" evidence="3">
    <location>
        <begin position="44"/>
        <end position="61"/>
    </location>
</feature>
<dbReference type="PROSITE" id="PS50102">
    <property type="entry name" value="RRM"/>
    <property type="match status" value="2"/>
</dbReference>
<feature type="compositionally biased region" description="Polar residues" evidence="3">
    <location>
        <begin position="1"/>
        <end position="27"/>
    </location>
</feature>
<dbReference type="OrthoDB" id="272703at2759"/>
<dbReference type="PANTHER" id="PTHR21245">
    <property type="entry name" value="HETEROGENEOUS NUCLEAR RIBONUCLEOPROTEIN"/>
    <property type="match status" value="1"/>
</dbReference>
<dbReference type="AlphaFoldDB" id="A0A4Y8DDI8"/>
<reference evidence="5 6" key="1">
    <citation type="submission" date="2017-11" db="EMBL/GenBank/DDBJ databases">
        <title>Comparative genomics of Botrytis spp.</title>
        <authorList>
            <person name="Valero-Jimenez C.A."/>
            <person name="Tapia P."/>
            <person name="Veloso J."/>
            <person name="Silva-Moreno E."/>
            <person name="Staats M."/>
            <person name="Valdes J.H."/>
            <person name="Van Kan J.A.L."/>
        </authorList>
    </citation>
    <scope>NUCLEOTIDE SEQUENCE [LARGE SCALE GENOMIC DNA]</scope>
    <source>
        <strain evidence="5 6">MUCL2830</strain>
    </source>
</reference>
<keyword evidence="1 2" id="KW-0694">RNA-binding</keyword>
<evidence type="ECO:0000256" key="3">
    <source>
        <dbReference type="SAM" id="MobiDB-lite"/>
    </source>
</evidence>
<dbReference type="SMART" id="SM00360">
    <property type="entry name" value="RRM"/>
    <property type="match status" value="2"/>
</dbReference>
<comment type="caution">
    <text evidence="5">The sequence shown here is derived from an EMBL/GenBank/DDBJ whole genome shotgun (WGS) entry which is preliminary data.</text>
</comment>
<protein>
    <recommendedName>
        <fullName evidence="4">RRM domain-containing protein</fullName>
    </recommendedName>
</protein>
<evidence type="ECO:0000256" key="1">
    <source>
        <dbReference type="ARBA" id="ARBA00022884"/>
    </source>
</evidence>
<accession>A0A4Y8DDI8</accession>
<dbReference type="EMBL" id="PHWZ01000029">
    <property type="protein sequence ID" value="TEY82434.1"/>
    <property type="molecule type" value="Genomic_DNA"/>
</dbReference>
<dbReference type="GO" id="GO:0003723">
    <property type="term" value="F:RNA binding"/>
    <property type="evidence" value="ECO:0007669"/>
    <property type="project" value="UniProtKB-UniRule"/>
</dbReference>
<sequence length="326" mass="36750">MADSSNWRVRAPANTSSEARPTNWSSQKPRDDYRQRQPIVPLAERSRAEDVKVHRPERQNEESPETLEAIAEGRRVYLGNLLYTTTPDSINAFLARNGIASVTNVHISIDPFTGRCPGYCFIEFAEKKVADQAMQILEGLTISGRPVKCRPCRPKGNVRRGGPDQGTDSENTNSSYNRWGNWDSRTKDLQPDRLSAQSGPNHALRHFQLSKAKEEGRQLFVGGLPRMLDQTENELEIRSIFQGFKIDGVSKRVSPRDNNPESRQNFCFVDFVSREEAGEAMRAVDGVSYRDGPLKVSMSIPKSQRDRTSDRGMGMGMGMERNSRWG</sequence>
<dbReference type="Gene3D" id="3.30.70.330">
    <property type="match status" value="2"/>
</dbReference>
<evidence type="ECO:0000313" key="5">
    <source>
        <dbReference type="EMBL" id="TEY82434.1"/>
    </source>
</evidence>
<feature type="region of interest" description="Disordered" evidence="3">
    <location>
        <begin position="151"/>
        <end position="199"/>
    </location>
</feature>
<dbReference type="InterPro" id="IPR035979">
    <property type="entry name" value="RBD_domain_sf"/>
</dbReference>
<dbReference type="STRING" id="38488.A0A4Y8DDI8"/>
<feature type="region of interest" description="Disordered" evidence="3">
    <location>
        <begin position="1"/>
        <end position="67"/>
    </location>
</feature>
<dbReference type="SUPFAM" id="SSF54928">
    <property type="entry name" value="RNA-binding domain, RBD"/>
    <property type="match status" value="1"/>
</dbReference>
<dbReference type="CDD" id="cd00590">
    <property type="entry name" value="RRM_SF"/>
    <property type="match status" value="2"/>
</dbReference>
<gene>
    <name evidence="5" type="ORF">BOTCAL_0029g00220</name>
</gene>
<evidence type="ECO:0000259" key="4">
    <source>
        <dbReference type="PROSITE" id="PS50102"/>
    </source>
</evidence>
<evidence type="ECO:0000313" key="6">
    <source>
        <dbReference type="Proteomes" id="UP000297299"/>
    </source>
</evidence>
<organism evidence="5 6">
    <name type="scientific">Botryotinia calthae</name>
    <dbReference type="NCBI Taxonomy" id="38488"/>
    <lineage>
        <taxon>Eukaryota</taxon>
        <taxon>Fungi</taxon>
        <taxon>Dikarya</taxon>
        <taxon>Ascomycota</taxon>
        <taxon>Pezizomycotina</taxon>
        <taxon>Leotiomycetes</taxon>
        <taxon>Helotiales</taxon>
        <taxon>Sclerotiniaceae</taxon>
        <taxon>Botryotinia</taxon>
    </lineage>
</organism>
<proteinExistence type="predicted"/>
<keyword evidence="6" id="KW-1185">Reference proteome</keyword>
<dbReference type="InterPro" id="IPR012677">
    <property type="entry name" value="Nucleotide-bd_a/b_plait_sf"/>
</dbReference>
<feature type="compositionally biased region" description="Polar residues" evidence="3">
    <location>
        <begin position="166"/>
        <end position="178"/>
    </location>
</feature>
<name>A0A4Y8DDI8_9HELO</name>